<keyword evidence="1" id="KW-1133">Transmembrane helix</keyword>
<dbReference type="EMBL" id="JBIAJP010000022">
    <property type="protein sequence ID" value="MFF0009698.1"/>
    <property type="molecule type" value="Genomic_DNA"/>
</dbReference>
<evidence type="ECO:0000313" key="3">
    <source>
        <dbReference type="Proteomes" id="UP001601422"/>
    </source>
</evidence>
<dbReference type="RefSeq" id="WP_389835695.1">
    <property type="nucleotide sequence ID" value="NZ_JBIAJP010000022.1"/>
</dbReference>
<keyword evidence="1" id="KW-0472">Membrane</keyword>
<gene>
    <name evidence="2" type="ORF">ACFYQT_40610</name>
</gene>
<dbReference type="Proteomes" id="UP001601422">
    <property type="component" value="Unassembled WGS sequence"/>
</dbReference>
<sequence>MAETLTFWMTVVGTIAGVVSMVVAVLDRRGPRRPRQGPGLLRRATGSCLYGMFMMAAISIVVCAPVVNIGALVTGFDLNPFGCAIGLALNVLGIPLDRWGGVPGETEHKVYAIFCAPFILIYALLLIAA</sequence>
<name>A0ABW6N8R5_9ACTN</name>
<protein>
    <recommendedName>
        <fullName evidence="4">Integral membrane protein</fullName>
    </recommendedName>
</protein>
<evidence type="ECO:0000256" key="1">
    <source>
        <dbReference type="SAM" id="Phobius"/>
    </source>
</evidence>
<accession>A0ABW6N8R5</accession>
<reference evidence="2 3" key="1">
    <citation type="submission" date="2024-10" db="EMBL/GenBank/DDBJ databases">
        <title>The Natural Products Discovery Center: Release of the First 8490 Sequenced Strains for Exploring Actinobacteria Biosynthetic Diversity.</title>
        <authorList>
            <person name="Kalkreuter E."/>
            <person name="Kautsar S.A."/>
            <person name="Yang D."/>
            <person name="Bader C.D."/>
            <person name="Teijaro C.N."/>
            <person name="Fluegel L."/>
            <person name="Davis C.M."/>
            <person name="Simpson J.R."/>
            <person name="Lauterbach L."/>
            <person name="Steele A.D."/>
            <person name="Gui C."/>
            <person name="Meng S."/>
            <person name="Li G."/>
            <person name="Viehrig K."/>
            <person name="Ye F."/>
            <person name="Su P."/>
            <person name="Kiefer A.F."/>
            <person name="Nichols A."/>
            <person name="Cepeda A.J."/>
            <person name="Yan W."/>
            <person name="Fan B."/>
            <person name="Jiang Y."/>
            <person name="Adhikari A."/>
            <person name="Zheng C.-J."/>
            <person name="Schuster L."/>
            <person name="Cowan T.M."/>
            <person name="Smanski M.J."/>
            <person name="Chevrette M.G."/>
            <person name="De Carvalho L.P.S."/>
            <person name="Shen B."/>
        </authorList>
    </citation>
    <scope>NUCLEOTIDE SEQUENCE [LARGE SCALE GENOMIC DNA]</scope>
    <source>
        <strain evidence="2 3">NPDC005497</strain>
    </source>
</reference>
<keyword evidence="3" id="KW-1185">Reference proteome</keyword>
<feature type="transmembrane region" description="Helical" evidence="1">
    <location>
        <begin position="6"/>
        <end position="26"/>
    </location>
</feature>
<feature type="transmembrane region" description="Helical" evidence="1">
    <location>
        <begin position="108"/>
        <end position="128"/>
    </location>
</feature>
<evidence type="ECO:0008006" key="4">
    <source>
        <dbReference type="Google" id="ProtNLM"/>
    </source>
</evidence>
<comment type="caution">
    <text evidence="2">The sequence shown here is derived from an EMBL/GenBank/DDBJ whole genome shotgun (WGS) entry which is preliminary data.</text>
</comment>
<proteinExistence type="predicted"/>
<keyword evidence="1" id="KW-0812">Transmembrane</keyword>
<organism evidence="2 3">
    <name type="scientific">Streptomyces tibetensis</name>
    <dbReference type="NCBI Taxonomy" id="2382123"/>
    <lineage>
        <taxon>Bacteria</taxon>
        <taxon>Bacillati</taxon>
        <taxon>Actinomycetota</taxon>
        <taxon>Actinomycetes</taxon>
        <taxon>Kitasatosporales</taxon>
        <taxon>Streptomycetaceae</taxon>
        <taxon>Streptomyces</taxon>
    </lineage>
</organism>
<evidence type="ECO:0000313" key="2">
    <source>
        <dbReference type="EMBL" id="MFF0009698.1"/>
    </source>
</evidence>
<feature type="transmembrane region" description="Helical" evidence="1">
    <location>
        <begin position="47"/>
        <end position="72"/>
    </location>
</feature>